<feature type="signal peptide" evidence="1">
    <location>
        <begin position="1"/>
        <end position="24"/>
    </location>
</feature>
<dbReference type="PANTHER" id="PTHR10438:SF468">
    <property type="entry name" value="THIOREDOXIN-1-RELATED"/>
    <property type="match status" value="1"/>
</dbReference>
<dbReference type="InterPro" id="IPR050620">
    <property type="entry name" value="Thioredoxin_H-type-like"/>
</dbReference>
<gene>
    <name evidence="3" type="ORF">GGR06_002166</name>
</gene>
<comment type="caution">
    <text evidence="3">The sequence shown here is derived from an EMBL/GenBank/DDBJ whole genome shotgun (WGS) entry which is preliminary data.</text>
</comment>
<sequence>MRIKKAFIHFVPLIVWLLAACPLAAQQPNEGICFEANKSLAEVLQKAGAESKLVFVDCYTSWCGPCKQMAAKEFPKKEMGDYFNPKFVSVKIDMEKGEGPELLKRYDVSAFPTFLFLDANGELVHRMVGYKPAESFVQEVEKGITNSELVNSKKRYANGDRSAAFIVAYLSLLNQNIMRGEVKRITAAYLADKTPAMLANDSTAFQVFCDYMDSPMDSIFQRMYGGEKLLVEKYGATADDKFWQVWSEYPQLFYQADGKTITSYDMNRLNEYIGFMKQYKVRYVEAIRLNYTLISAKIQKNWKEAARLAKLYLKQPKMSDSDAIDFCTDLTENMPRDKELVSLIQNRLKVLDQEEKSNPAAKSAYPLYIYKGAKLYSKAAYYEVRYNELLKEWAKS</sequence>
<evidence type="ECO:0000313" key="3">
    <source>
        <dbReference type="EMBL" id="MBB4044372.1"/>
    </source>
</evidence>
<accession>A0A840D7H5</accession>
<dbReference type="PANTHER" id="PTHR10438">
    <property type="entry name" value="THIOREDOXIN"/>
    <property type="match status" value="1"/>
</dbReference>
<keyword evidence="1" id="KW-0732">Signal</keyword>
<dbReference type="CDD" id="cd02947">
    <property type="entry name" value="TRX_family"/>
    <property type="match status" value="1"/>
</dbReference>
<dbReference type="Proteomes" id="UP000560658">
    <property type="component" value="Unassembled WGS sequence"/>
</dbReference>
<evidence type="ECO:0000259" key="2">
    <source>
        <dbReference type="PROSITE" id="PS51352"/>
    </source>
</evidence>
<dbReference type="EMBL" id="JACIER010000008">
    <property type="protein sequence ID" value="MBB4044372.1"/>
    <property type="molecule type" value="Genomic_DNA"/>
</dbReference>
<dbReference type="RefSeq" id="WP_200869109.1">
    <property type="nucleotide sequence ID" value="NZ_JACIER010000008.1"/>
</dbReference>
<proteinExistence type="predicted"/>
<dbReference type="PROSITE" id="PS51352">
    <property type="entry name" value="THIOREDOXIN_2"/>
    <property type="match status" value="1"/>
</dbReference>
<dbReference type="SUPFAM" id="SSF52833">
    <property type="entry name" value="Thioredoxin-like"/>
    <property type="match status" value="1"/>
</dbReference>
<feature type="domain" description="Thioredoxin" evidence="2">
    <location>
        <begin position="15"/>
        <end position="145"/>
    </location>
</feature>
<dbReference type="InterPro" id="IPR036249">
    <property type="entry name" value="Thioredoxin-like_sf"/>
</dbReference>
<name>A0A840D7H5_9BACE</name>
<dbReference type="PROSITE" id="PS51257">
    <property type="entry name" value="PROKAR_LIPOPROTEIN"/>
    <property type="match status" value="1"/>
</dbReference>
<dbReference type="Gene3D" id="3.40.30.10">
    <property type="entry name" value="Glutaredoxin"/>
    <property type="match status" value="1"/>
</dbReference>
<reference evidence="3" key="1">
    <citation type="submission" date="2020-08" db="EMBL/GenBank/DDBJ databases">
        <title>Genomic Encyclopedia of Type Strains, Phase IV (KMG-IV): sequencing the most valuable type-strain genomes for metagenomic binning, comparative biology and taxonomic classification.</title>
        <authorList>
            <person name="Goeker M."/>
        </authorList>
    </citation>
    <scope>NUCLEOTIDE SEQUENCE [LARGE SCALE GENOMIC DNA]</scope>
    <source>
        <strain evidence="3">DSM 105720</strain>
    </source>
</reference>
<feature type="chain" id="PRO_5032314559" evidence="1">
    <location>
        <begin position="25"/>
        <end position="396"/>
    </location>
</feature>
<keyword evidence="4" id="KW-1185">Reference proteome</keyword>
<organism evidence="3 4">
    <name type="scientific">Bacteroides reticulotermitis</name>
    <dbReference type="NCBI Taxonomy" id="1133319"/>
    <lineage>
        <taxon>Bacteria</taxon>
        <taxon>Pseudomonadati</taxon>
        <taxon>Bacteroidota</taxon>
        <taxon>Bacteroidia</taxon>
        <taxon>Bacteroidales</taxon>
        <taxon>Bacteroidaceae</taxon>
        <taxon>Bacteroides</taxon>
    </lineage>
</organism>
<dbReference type="Pfam" id="PF00085">
    <property type="entry name" value="Thioredoxin"/>
    <property type="match status" value="1"/>
</dbReference>
<evidence type="ECO:0000313" key="4">
    <source>
        <dbReference type="Proteomes" id="UP000560658"/>
    </source>
</evidence>
<dbReference type="InterPro" id="IPR013766">
    <property type="entry name" value="Thioredoxin_domain"/>
</dbReference>
<evidence type="ECO:0000256" key="1">
    <source>
        <dbReference type="SAM" id="SignalP"/>
    </source>
</evidence>
<dbReference type="AlphaFoldDB" id="A0A840D7H5"/>
<protein>
    <submittedName>
        <fullName evidence="3">Thioredoxin-related protein</fullName>
    </submittedName>
</protein>